<dbReference type="RefSeq" id="WP_243262716.1">
    <property type="nucleotide sequence ID" value="NZ_CP085144.1"/>
</dbReference>
<protein>
    <submittedName>
        <fullName evidence="2">REP-associated tyrosine transposase</fullName>
    </submittedName>
</protein>
<dbReference type="PANTHER" id="PTHR36966:SF1">
    <property type="entry name" value="REP-ASSOCIATED TYROSINE TRANSPOSASE"/>
    <property type="match status" value="1"/>
</dbReference>
<name>A0ABY3ZKZ9_9RHOB</name>
<evidence type="ECO:0000259" key="1">
    <source>
        <dbReference type="SMART" id="SM01321"/>
    </source>
</evidence>
<dbReference type="SMART" id="SM01321">
    <property type="entry name" value="Y1_Tnp"/>
    <property type="match status" value="1"/>
</dbReference>
<feature type="domain" description="Transposase IS200-like" evidence="1">
    <location>
        <begin position="8"/>
        <end position="130"/>
    </location>
</feature>
<evidence type="ECO:0000313" key="3">
    <source>
        <dbReference type="Proteomes" id="UP000831019"/>
    </source>
</evidence>
<dbReference type="Gene3D" id="3.30.70.1290">
    <property type="entry name" value="Transposase IS200-like"/>
    <property type="match status" value="1"/>
</dbReference>
<dbReference type="InterPro" id="IPR002686">
    <property type="entry name" value="Transposase_17"/>
</dbReference>
<reference evidence="3" key="1">
    <citation type="journal article" date="2022" name="Microorganisms">
        <title>Beyond the ABCs#Discovery of Three New Plasmid Types in Rhodobacterales (RepQ, RepY, RepW).</title>
        <authorList>
            <person name="Freese H.M."/>
            <person name="Ringel V."/>
            <person name="Overmann J."/>
            <person name="Petersen J."/>
        </authorList>
    </citation>
    <scope>NUCLEOTIDE SEQUENCE [LARGE SCALE GENOMIC DNA]</scope>
    <source>
        <strain evidence="3">DSM 109990</strain>
    </source>
</reference>
<evidence type="ECO:0000313" key="2">
    <source>
        <dbReference type="EMBL" id="UOA14336.1"/>
    </source>
</evidence>
<accession>A0ABY3ZKZ9</accession>
<organism evidence="2 3">
    <name type="scientific">Sulfitobacter dubius</name>
    <dbReference type="NCBI Taxonomy" id="218673"/>
    <lineage>
        <taxon>Bacteria</taxon>
        <taxon>Pseudomonadati</taxon>
        <taxon>Pseudomonadota</taxon>
        <taxon>Alphaproteobacteria</taxon>
        <taxon>Rhodobacterales</taxon>
        <taxon>Roseobacteraceae</taxon>
        <taxon>Sulfitobacter</taxon>
    </lineage>
</organism>
<dbReference type="InterPro" id="IPR036515">
    <property type="entry name" value="Transposase_17_sf"/>
</dbReference>
<dbReference type="SUPFAM" id="SSF143422">
    <property type="entry name" value="Transposase IS200-like"/>
    <property type="match status" value="1"/>
</dbReference>
<dbReference type="PANTHER" id="PTHR36966">
    <property type="entry name" value="REP-ASSOCIATED TYROSINE TRANSPOSASE"/>
    <property type="match status" value="1"/>
</dbReference>
<dbReference type="InterPro" id="IPR052715">
    <property type="entry name" value="RAYT_transposase"/>
</dbReference>
<dbReference type="EMBL" id="CP085144">
    <property type="protein sequence ID" value="UOA14336.1"/>
    <property type="molecule type" value="Genomic_DNA"/>
</dbReference>
<sequence>MKRNSSHGPDRYFFTLRLARRGDDALLRHISILRQSMRETLARKPFQINAITVLPDVIHTVWTLPKDDHDYPNRIGMWKARFSKHLPPAPHRSLQQIKRGEKGIWQRRFWEHRIRDQADFRRHCDLVHLSPMHAGLCDRPEDWPFSSYNRNRPRQAAPKFEVVDQREEDDVLDDNATPLVPMDLLTGPLARLHS</sequence>
<dbReference type="NCBIfam" id="NF047646">
    <property type="entry name" value="REP_Tyr_transpos"/>
    <property type="match status" value="1"/>
</dbReference>
<gene>
    <name evidence="2" type="primary">rayT</name>
    <name evidence="2" type="ORF">DSM109990_01137</name>
</gene>
<proteinExistence type="predicted"/>
<keyword evidence="3" id="KW-1185">Reference proteome</keyword>
<dbReference type="Proteomes" id="UP000831019">
    <property type="component" value="Chromosome"/>
</dbReference>